<keyword evidence="1" id="KW-0479">Metal-binding</keyword>
<evidence type="ECO:0000259" key="5">
    <source>
        <dbReference type="PROSITE" id="PS50865"/>
    </source>
</evidence>
<keyword evidence="2 4" id="KW-0863">Zinc-finger</keyword>
<organism evidence="6 7">
    <name type="scientific">Rhodotorula graminis (strain WP1)</name>
    <dbReference type="NCBI Taxonomy" id="578459"/>
    <lineage>
        <taxon>Eukaryota</taxon>
        <taxon>Fungi</taxon>
        <taxon>Dikarya</taxon>
        <taxon>Basidiomycota</taxon>
        <taxon>Pucciniomycotina</taxon>
        <taxon>Microbotryomycetes</taxon>
        <taxon>Sporidiobolales</taxon>
        <taxon>Sporidiobolaceae</taxon>
        <taxon>Rhodotorula</taxon>
    </lineage>
</organism>
<dbReference type="OMA" id="RMFGEQV"/>
<dbReference type="GeneID" id="28974611"/>
<reference evidence="6 7" key="1">
    <citation type="journal article" date="2015" name="Front. Microbiol.">
        <title>Genome sequence of the plant growth promoting endophytic yeast Rhodotorula graminis WP1.</title>
        <authorList>
            <person name="Firrincieli A."/>
            <person name="Otillar R."/>
            <person name="Salamov A."/>
            <person name="Schmutz J."/>
            <person name="Khan Z."/>
            <person name="Redman R.S."/>
            <person name="Fleck N.D."/>
            <person name="Lindquist E."/>
            <person name="Grigoriev I.V."/>
            <person name="Doty S.L."/>
        </authorList>
    </citation>
    <scope>NUCLEOTIDE SEQUENCE [LARGE SCALE GENOMIC DNA]</scope>
    <source>
        <strain evidence="6 7">WP1</strain>
    </source>
</reference>
<gene>
    <name evidence="6" type="ORF">RHOBADRAFT_43049</name>
</gene>
<dbReference type="InterPro" id="IPR002893">
    <property type="entry name" value="Znf_MYND"/>
</dbReference>
<dbReference type="EMBL" id="KQ474077">
    <property type="protein sequence ID" value="KPV75627.1"/>
    <property type="molecule type" value="Genomic_DNA"/>
</dbReference>
<dbReference type="STRING" id="578459.A0A194S4W4"/>
<dbReference type="Proteomes" id="UP000053890">
    <property type="component" value="Unassembled WGS sequence"/>
</dbReference>
<protein>
    <recommendedName>
        <fullName evidence="5">MYND-type domain-containing protein</fullName>
    </recommendedName>
</protein>
<evidence type="ECO:0000256" key="4">
    <source>
        <dbReference type="PROSITE-ProRule" id="PRU00134"/>
    </source>
</evidence>
<dbReference type="RefSeq" id="XP_018271676.1">
    <property type="nucleotide sequence ID" value="XM_018414163.1"/>
</dbReference>
<dbReference type="OrthoDB" id="2212237at2759"/>
<dbReference type="SUPFAM" id="SSF144232">
    <property type="entry name" value="HIT/MYND zinc finger-like"/>
    <property type="match status" value="1"/>
</dbReference>
<evidence type="ECO:0000256" key="1">
    <source>
        <dbReference type="ARBA" id="ARBA00022723"/>
    </source>
</evidence>
<proteinExistence type="predicted"/>
<evidence type="ECO:0000313" key="6">
    <source>
        <dbReference type="EMBL" id="KPV75627.1"/>
    </source>
</evidence>
<keyword evidence="3" id="KW-0862">Zinc</keyword>
<accession>A0A194S4W4</accession>
<sequence>MRCSRCHNVAYCGAQHQKDHWRTHKPACTLNARPTIPSSPFPSSDILDPAATVSKLAAEDRGPYSDLMQGVTTMTPATMMSALTPFSESLSKDETYQRLIDAFRLWCDDLYAFQGDHIGLYAQDDPYPEFVRFVKKARKHLPSWWTNADDKAVLKMSTTHDHFNLQYAVEKSDINEHYGSSMFAMGLRMWTEKVTGRRSG</sequence>
<keyword evidence="7" id="KW-1185">Reference proteome</keyword>
<feature type="domain" description="MYND-type" evidence="5">
    <location>
        <begin position="1"/>
        <end position="28"/>
    </location>
</feature>
<dbReference type="Pfam" id="PF01753">
    <property type="entry name" value="zf-MYND"/>
    <property type="match status" value="1"/>
</dbReference>
<dbReference type="GO" id="GO:0008270">
    <property type="term" value="F:zinc ion binding"/>
    <property type="evidence" value="ECO:0007669"/>
    <property type="project" value="UniProtKB-KW"/>
</dbReference>
<dbReference type="PROSITE" id="PS50865">
    <property type="entry name" value="ZF_MYND_2"/>
    <property type="match status" value="1"/>
</dbReference>
<evidence type="ECO:0000313" key="7">
    <source>
        <dbReference type="Proteomes" id="UP000053890"/>
    </source>
</evidence>
<evidence type="ECO:0000256" key="2">
    <source>
        <dbReference type="ARBA" id="ARBA00022771"/>
    </source>
</evidence>
<dbReference type="AlphaFoldDB" id="A0A194S4W4"/>
<name>A0A194S4W4_RHOGW</name>
<evidence type="ECO:0000256" key="3">
    <source>
        <dbReference type="ARBA" id="ARBA00022833"/>
    </source>
</evidence>
<dbReference type="Gene3D" id="6.10.140.2220">
    <property type="match status" value="1"/>
</dbReference>